<keyword evidence="3" id="KW-0645">Protease</keyword>
<evidence type="ECO:0000313" key="3">
    <source>
        <dbReference type="EMBL" id="MDQ0473649.1"/>
    </source>
</evidence>
<dbReference type="PANTHER" id="PTHR22946:SF0">
    <property type="entry name" value="DIENELACTONE HYDROLASE DOMAIN-CONTAINING PROTEIN"/>
    <property type="match status" value="1"/>
</dbReference>
<dbReference type="InterPro" id="IPR050261">
    <property type="entry name" value="FrsA_esterase"/>
</dbReference>
<dbReference type="InterPro" id="IPR001375">
    <property type="entry name" value="Peptidase_S9_cat"/>
</dbReference>
<keyword evidence="3" id="KW-0031">Aminopeptidase</keyword>
<dbReference type="EMBL" id="JAUSVX010000017">
    <property type="protein sequence ID" value="MDQ0473649.1"/>
    <property type="molecule type" value="Genomic_DNA"/>
</dbReference>
<dbReference type="Pfam" id="PF00326">
    <property type="entry name" value="Peptidase_S9"/>
    <property type="match status" value="1"/>
</dbReference>
<dbReference type="PANTHER" id="PTHR22946">
    <property type="entry name" value="DIENELACTONE HYDROLASE DOMAIN-CONTAINING PROTEIN-RELATED"/>
    <property type="match status" value="1"/>
</dbReference>
<dbReference type="Proteomes" id="UP001242480">
    <property type="component" value="Unassembled WGS sequence"/>
</dbReference>
<proteinExistence type="predicted"/>
<accession>A0ABU0JH79</accession>
<sequence>MARRLIATRRTVLGAMLAGLAPFRPGAALSAPSVPPLITTDYAQARTQFRTQLTRRGPAPDEGDPLTAPPGAVRLAYRSGALELAAWVSEEATRPGKRPALLFLHGGNALSTDHWDLTLPYRLSGYVAMVPALRGENGLPGAFSAFYNETDDVLAAADLFAGLPGVDRDRLFLAGHSIGATQALLAAMSSRLFRGATTFSGNPDAAAFFRRFPEEVCFDTHDVRELQMRSALCFATSFKCPVRILHGSEETRLAEPSRLTAERARAAGLDVQAAAVPGDHFTALRDEIRGSITFFGLL</sequence>
<gene>
    <name evidence="3" type="ORF">QO011_006685</name>
</gene>
<name>A0ABU0JH79_9HYPH</name>
<dbReference type="RefSeq" id="WP_307282205.1">
    <property type="nucleotide sequence ID" value="NZ_JAUSVX010000017.1"/>
</dbReference>
<feature type="signal peptide" evidence="1">
    <location>
        <begin position="1"/>
        <end position="30"/>
    </location>
</feature>
<evidence type="ECO:0000313" key="4">
    <source>
        <dbReference type="Proteomes" id="UP001242480"/>
    </source>
</evidence>
<protein>
    <submittedName>
        <fullName evidence="3">Dipeptidyl aminopeptidase/acylaminoacyl peptidase</fullName>
    </submittedName>
</protein>
<keyword evidence="3" id="KW-0378">Hydrolase</keyword>
<dbReference type="InterPro" id="IPR029058">
    <property type="entry name" value="AB_hydrolase_fold"/>
</dbReference>
<dbReference type="Gene3D" id="3.40.50.1820">
    <property type="entry name" value="alpha/beta hydrolase"/>
    <property type="match status" value="1"/>
</dbReference>
<dbReference type="SUPFAM" id="SSF53474">
    <property type="entry name" value="alpha/beta-Hydrolases"/>
    <property type="match status" value="1"/>
</dbReference>
<feature type="chain" id="PRO_5045645601" evidence="1">
    <location>
        <begin position="31"/>
        <end position="298"/>
    </location>
</feature>
<dbReference type="GO" id="GO:0004177">
    <property type="term" value="F:aminopeptidase activity"/>
    <property type="evidence" value="ECO:0007669"/>
    <property type="project" value="UniProtKB-KW"/>
</dbReference>
<evidence type="ECO:0000256" key="1">
    <source>
        <dbReference type="SAM" id="SignalP"/>
    </source>
</evidence>
<keyword evidence="1" id="KW-0732">Signal</keyword>
<keyword evidence="4" id="KW-1185">Reference proteome</keyword>
<evidence type="ECO:0000259" key="2">
    <source>
        <dbReference type="Pfam" id="PF00326"/>
    </source>
</evidence>
<comment type="caution">
    <text evidence="3">The sequence shown here is derived from an EMBL/GenBank/DDBJ whole genome shotgun (WGS) entry which is preliminary data.</text>
</comment>
<organism evidence="3 4">
    <name type="scientific">Labrys wisconsinensis</name>
    <dbReference type="NCBI Taxonomy" id="425677"/>
    <lineage>
        <taxon>Bacteria</taxon>
        <taxon>Pseudomonadati</taxon>
        <taxon>Pseudomonadota</taxon>
        <taxon>Alphaproteobacteria</taxon>
        <taxon>Hyphomicrobiales</taxon>
        <taxon>Xanthobacteraceae</taxon>
        <taxon>Labrys</taxon>
    </lineage>
</organism>
<reference evidence="3 4" key="1">
    <citation type="submission" date="2023-07" db="EMBL/GenBank/DDBJ databases">
        <title>Genomic Encyclopedia of Type Strains, Phase IV (KMG-IV): sequencing the most valuable type-strain genomes for metagenomic binning, comparative biology and taxonomic classification.</title>
        <authorList>
            <person name="Goeker M."/>
        </authorList>
    </citation>
    <scope>NUCLEOTIDE SEQUENCE [LARGE SCALE GENOMIC DNA]</scope>
    <source>
        <strain evidence="3 4">DSM 19619</strain>
    </source>
</reference>
<feature type="domain" description="Peptidase S9 prolyl oligopeptidase catalytic" evidence="2">
    <location>
        <begin position="125"/>
        <end position="253"/>
    </location>
</feature>